<feature type="domain" description="Exocyst component Exo84 C-terminal" evidence="9">
    <location>
        <begin position="337"/>
        <end position="539"/>
    </location>
</feature>
<evidence type="ECO:0000256" key="1">
    <source>
        <dbReference type="ARBA" id="ARBA00004398"/>
    </source>
</evidence>
<dbReference type="InterPro" id="IPR016159">
    <property type="entry name" value="Cullin_repeat-like_dom_sf"/>
</dbReference>
<dbReference type="InterPro" id="IPR011993">
    <property type="entry name" value="PH-like_dom_sf"/>
</dbReference>
<keyword evidence="6" id="KW-0653">Protein transport</keyword>
<protein>
    <recommendedName>
        <fullName evidence="3">Exocyst complex component EXO84</fullName>
    </recommendedName>
</protein>
<dbReference type="Pfam" id="PF00561">
    <property type="entry name" value="Abhydrolase_1"/>
    <property type="match status" value="1"/>
</dbReference>
<name>A0ABP9Y4E4_9FUNG</name>
<proteinExistence type="inferred from homology"/>
<dbReference type="Pfam" id="PF25345">
    <property type="entry name" value="PH_EXO84"/>
    <property type="match status" value="1"/>
</dbReference>
<sequence length="1060" mass="122454">MKTAGTLRKKGLGGVDHFMKKDKSKNSLASSSPSSSPASNVVASPRVTTTPMRPVQQAPITVDLHRFADDNLQPEEFVRRSLGDTNEEGIRGFYKSLLDAKHVVGGDLQRNVYRNYTEFVSISKEIVNLDADVLSVKEYLNELKSIWESFLVATNSSEFSHNAVESIFSGSQRTNKDISSDGMYRAQIMALWDNVEGSHRFITQAENRHIVRECVNFFDIHPRTLQPKHAVHLFLLNDCLLVARRRSNKLIADYCWNIQDLTLVDVRDTQDLTNALRIVVYPDTFIFRSERVEDKMGLLHAYRRLIEENDDRQLDAPQSADIRKLRDNNTIHPDKEKWLVDLPDELEVLIALREFEKSVGYLEKARYIVASSASSLPIVREARDHIEQYTDTLSTIISRDLSNTLLTKIQFQRYVNWLLRLDKSEKARQVFLSTRTLIIKKRIRQLVFGGDITTYISELALVVFTLIRNTCEWYRDSFKQNEMASGFVTWVREQAEIYADIYKRQVFGQSQLSCQVIADCFKSTVDQCSILRKVGLDLKFMLEDLFLENVKETVLSYEKRNTEKIEKFINNDNFNIVSGQGLGTDVKVTSSVVSFYNMLVKYSNDICLLSKLQLYATVIDSVCSLTEYYLRSMMREARKKELSREQTIDNISTWSEGWFYYKKDYSHPKFKEIQRDNLAVWFAWAFWHDNLDVVKSNETWAVEMEWMLSTAEDWFHIKFPPGQNMDLQCIRLSLDPVQAYHRPLIVYVALYCLTKIFNTVCLQWLWSFEPSNTTSANVVWGGILGYIDEKYQQLFDDKKRDKLSSVSYFYKPSSSSNNKTPLVFLHGIGAGVVFYAEFIHQLTRLDRPIFLVELPYVAMHMVDYVPSASETVQEIKSMLNEYGYQDAVYVSHSLGTGVSSWIMNKAPESVAGLVMIDPICFLLHYHHVAFNFVHRLPKTLFQYVLYYAASRELYISNYISRHFQWFETIYFSQPNNTPKLPTLPSPLDAQCPLANATVFLSEKDSIVGSPAIYDYLLERGVDVRLMEGLQHAMFLSSSNWKKTITNQIDNIARKADVLKK</sequence>
<comment type="subcellular location">
    <subcellularLocation>
        <location evidence="1">Cytoplasmic vesicle</location>
        <location evidence="1">Secretory vesicle</location>
    </subcellularLocation>
</comment>
<feature type="domain" description="AB hydrolase-1" evidence="8">
    <location>
        <begin position="821"/>
        <end position="929"/>
    </location>
</feature>
<dbReference type="Gene3D" id="1.20.58.1220">
    <property type="entry name" value="Exo84p, C-terminal helical domain"/>
    <property type="match status" value="1"/>
</dbReference>
<feature type="compositionally biased region" description="Low complexity" evidence="7">
    <location>
        <begin position="26"/>
        <end position="45"/>
    </location>
</feature>
<evidence type="ECO:0000259" key="8">
    <source>
        <dbReference type="Pfam" id="PF00561"/>
    </source>
</evidence>
<reference evidence="10 11" key="1">
    <citation type="submission" date="2024-04" db="EMBL/GenBank/DDBJ databases">
        <title>genome sequences of Mucor flavus KT1a and Helicostylum pulchrum KT1b strains isolation_sourced from the surface of a dry-aged beef.</title>
        <authorList>
            <person name="Toyotome T."/>
            <person name="Hosono M."/>
            <person name="Torimaru M."/>
            <person name="Fukuda K."/>
            <person name="Mikami N."/>
        </authorList>
    </citation>
    <scope>NUCLEOTIDE SEQUENCE [LARGE SCALE GENOMIC DNA]</scope>
    <source>
        <strain evidence="10 11">KT1b</strain>
    </source>
</reference>
<dbReference type="Pfam" id="PF16528">
    <property type="entry name" value="Exo84_C"/>
    <property type="match status" value="1"/>
</dbReference>
<dbReference type="PANTHER" id="PTHR21426:SF12">
    <property type="entry name" value="EXOCYST COMPLEX COMPONENT 8"/>
    <property type="match status" value="1"/>
</dbReference>
<dbReference type="InterPro" id="IPR042560">
    <property type="entry name" value="Exo84_C_2"/>
</dbReference>
<dbReference type="SUPFAM" id="SSF50729">
    <property type="entry name" value="PH domain-like"/>
    <property type="match status" value="1"/>
</dbReference>
<evidence type="ECO:0000256" key="5">
    <source>
        <dbReference type="ARBA" id="ARBA00022483"/>
    </source>
</evidence>
<dbReference type="InterPro" id="IPR029058">
    <property type="entry name" value="AB_hydrolase_fold"/>
</dbReference>
<accession>A0ABP9Y4E4</accession>
<organism evidence="10 11">
    <name type="scientific">Helicostylum pulchrum</name>
    <dbReference type="NCBI Taxonomy" id="562976"/>
    <lineage>
        <taxon>Eukaryota</taxon>
        <taxon>Fungi</taxon>
        <taxon>Fungi incertae sedis</taxon>
        <taxon>Mucoromycota</taxon>
        <taxon>Mucoromycotina</taxon>
        <taxon>Mucoromycetes</taxon>
        <taxon>Mucorales</taxon>
        <taxon>Mucorineae</taxon>
        <taxon>Mucoraceae</taxon>
        <taxon>Helicostylum</taxon>
    </lineage>
</organism>
<dbReference type="Gene3D" id="3.40.50.1820">
    <property type="entry name" value="alpha/beta hydrolase"/>
    <property type="match status" value="1"/>
</dbReference>
<evidence type="ECO:0000256" key="6">
    <source>
        <dbReference type="ARBA" id="ARBA00022927"/>
    </source>
</evidence>
<dbReference type="Proteomes" id="UP001476247">
    <property type="component" value="Unassembled WGS sequence"/>
</dbReference>
<evidence type="ECO:0000259" key="9">
    <source>
        <dbReference type="Pfam" id="PF16528"/>
    </source>
</evidence>
<dbReference type="InterPro" id="IPR033961">
    <property type="entry name" value="Exo84"/>
</dbReference>
<evidence type="ECO:0000256" key="4">
    <source>
        <dbReference type="ARBA" id="ARBA00022448"/>
    </source>
</evidence>
<evidence type="ECO:0000313" key="11">
    <source>
        <dbReference type="Proteomes" id="UP001476247"/>
    </source>
</evidence>
<evidence type="ECO:0000313" key="10">
    <source>
        <dbReference type="EMBL" id="GAA5801172.1"/>
    </source>
</evidence>
<dbReference type="PANTHER" id="PTHR21426">
    <property type="entry name" value="EXOCYST COMPLEX COMPONENT 8"/>
    <property type="match status" value="1"/>
</dbReference>
<dbReference type="InterPro" id="IPR042561">
    <property type="entry name" value="Exo84_C_1"/>
</dbReference>
<evidence type="ECO:0000256" key="7">
    <source>
        <dbReference type="SAM" id="MobiDB-lite"/>
    </source>
</evidence>
<dbReference type="InterPro" id="IPR000073">
    <property type="entry name" value="AB_hydrolase_1"/>
</dbReference>
<gene>
    <name evidence="10" type="ORF">HPULCUR_006615</name>
</gene>
<dbReference type="InterPro" id="IPR032403">
    <property type="entry name" value="Exo84_C"/>
</dbReference>
<feature type="region of interest" description="Disordered" evidence="7">
    <location>
        <begin position="1"/>
        <end position="49"/>
    </location>
</feature>
<keyword evidence="11" id="KW-1185">Reference proteome</keyword>
<evidence type="ECO:0000256" key="3">
    <source>
        <dbReference type="ARBA" id="ARBA00021269"/>
    </source>
</evidence>
<dbReference type="SUPFAM" id="SSF53474">
    <property type="entry name" value="alpha/beta-Hydrolases"/>
    <property type="match status" value="1"/>
</dbReference>
<dbReference type="Gene3D" id="1.20.58.1210">
    <property type="entry name" value="Exo84p, N-terminal helical domain"/>
    <property type="match status" value="1"/>
</dbReference>
<comment type="caution">
    <text evidence="10">The sequence shown here is derived from an EMBL/GenBank/DDBJ whole genome shotgun (WGS) entry which is preliminary data.</text>
</comment>
<comment type="similarity">
    <text evidence="2">Belongs to the EXO84 family.</text>
</comment>
<keyword evidence="5" id="KW-0268">Exocytosis</keyword>
<evidence type="ECO:0000256" key="2">
    <source>
        <dbReference type="ARBA" id="ARBA00007210"/>
    </source>
</evidence>
<dbReference type="EMBL" id="BAABUJ010000018">
    <property type="protein sequence ID" value="GAA5801172.1"/>
    <property type="molecule type" value="Genomic_DNA"/>
</dbReference>
<keyword evidence="4" id="KW-0813">Transport</keyword>
<dbReference type="SUPFAM" id="SSF74788">
    <property type="entry name" value="Cullin repeat-like"/>
    <property type="match status" value="1"/>
</dbReference>
<dbReference type="Gene3D" id="2.30.29.30">
    <property type="entry name" value="Pleckstrin-homology domain (PH domain)/Phosphotyrosine-binding domain (PTB)"/>
    <property type="match status" value="1"/>
</dbReference>
<dbReference type="Pfam" id="PF08700">
    <property type="entry name" value="VPS51_Exo84_N"/>
    <property type="match status" value="1"/>
</dbReference>